<keyword evidence="2" id="KW-1185">Reference proteome</keyword>
<dbReference type="EMBL" id="CM051404">
    <property type="protein sequence ID" value="KAJ4706300.1"/>
    <property type="molecule type" value="Genomic_DNA"/>
</dbReference>
<organism evidence="1 2">
    <name type="scientific">Melia azedarach</name>
    <name type="common">Chinaberry tree</name>
    <dbReference type="NCBI Taxonomy" id="155640"/>
    <lineage>
        <taxon>Eukaryota</taxon>
        <taxon>Viridiplantae</taxon>
        <taxon>Streptophyta</taxon>
        <taxon>Embryophyta</taxon>
        <taxon>Tracheophyta</taxon>
        <taxon>Spermatophyta</taxon>
        <taxon>Magnoliopsida</taxon>
        <taxon>eudicotyledons</taxon>
        <taxon>Gunneridae</taxon>
        <taxon>Pentapetalae</taxon>
        <taxon>rosids</taxon>
        <taxon>malvids</taxon>
        <taxon>Sapindales</taxon>
        <taxon>Meliaceae</taxon>
        <taxon>Melia</taxon>
    </lineage>
</organism>
<name>A0ACC1X4C2_MELAZ</name>
<dbReference type="Proteomes" id="UP001164539">
    <property type="component" value="Chromosome 11"/>
</dbReference>
<proteinExistence type="predicted"/>
<evidence type="ECO:0000313" key="1">
    <source>
        <dbReference type="EMBL" id="KAJ4706300.1"/>
    </source>
</evidence>
<evidence type="ECO:0000313" key="2">
    <source>
        <dbReference type="Proteomes" id="UP001164539"/>
    </source>
</evidence>
<comment type="caution">
    <text evidence="1">The sequence shown here is derived from an EMBL/GenBank/DDBJ whole genome shotgun (WGS) entry which is preliminary data.</text>
</comment>
<reference evidence="1 2" key="1">
    <citation type="journal article" date="2023" name="Science">
        <title>Complex scaffold remodeling in plant triterpene biosynthesis.</title>
        <authorList>
            <person name="De La Pena R."/>
            <person name="Hodgson H."/>
            <person name="Liu J.C."/>
            <person name="Stephenson M.J."/>
            <person name="Martin A.C."/>
            <person name="Owen C."/>
            <person name="Harkess A."/>
            <person name="Leebens-Mack J."/>
            <person name="Jimenez L.E."/>
            <person name="Osbourn A."/>
            <person name="Sattely E.S."/>
        </authorList>
    </citation>
    <scope>NUCLEOTIDE SEQUENCE [LARGE SCALE GENOMIC DNA]</scope>
    <source>
        <strain evidence="2">cv. JPN11</strain>
        <tissue evidence="1">Leaf</tissue>
    </source>
</reference>
<sequence>MSRVSSVNLPPWEVLNLVAHHLDPKTLAIASCVSKSWFVSLSSDYHWQPICAAHYPRLANLKVTDPAVTYHRLFAVGHTASKRRLKPPPTPCISLDDLLFAVDIRTKDAPYLTVAKLANELYADPNGVFRFDIDVNHERFGLIELQEELKITWTVVLRGWEGVFTMMGCGGRLSLSPATTEGWFSQELPSPRCCSSEVANGIVADLKLGFCSRRESTGDQRARIKKVSVGILSIFNWRYVNVDDGLRYLQHFLLPNSNP</sequence>
<gene>
    <name evidence="1" type="ORF">OWV82_019969</name>
</gene>
<accession>A0ACC1X4C2</accession>
<protein>
    <submittedName>
        <fullName evidence="1">F-box protein</fullName>
    </submittedName>
</protein>